<organism evidence="2 3">
    <name type="scientific">bacterium (Candidatus Blackallbacteria) CG17_big_fil_post_rev_8_21_14_2_50_48_46</name>
    <dbReference type="NCBI Taxonomy" id="2014261"/>
    <lineage>
        <taxon>Bacteria</taxon>
        <taxon>Candidatus Blackallbacteria</taxon>
    </lineage>
</organism>
<dbReference type="Proteomes" id="UP000231019">
    <property type="component" value="Unassembled WGS sequence"/>
</dbReference>
<dbReference type="EMBL" id="PFFQ01000042">
    <property type="protein sequence ID" value="PIW15883.1"/>
    <property type="molecule type" value="Genomic_DNA"/>
</dbReference>
<reference evidence="2 3" key="1">
    <citation type="submission" date="2017-09" db="EMBL/GenBank/DDBJ databases">
        <title>Depth-based differentiation of microbial function through sediment-hosted aquifers and enrichment of novel symbionts in the deep terrestrial subsurface.</title>
        <authorList>
            <person name="Probst A.J."/>
            <person name="Ladd B."/>
            <person name="Jarett J.K."/>
            <person name="Geller-Mcgrath D.E."/>
            <person name="Sieber C.M."/>
            <person name="Emerson J.B."/>
            <person name="Anantharaman K."/>
            <person name="Thomas B.C."/>
            <person name="Malmstrom R."/>
            <person name="Stieglmeier M."/>
            <person name="Klingl A."/>
            <person name="Woyke T."/>
            <person name="Ryan C.M."/>
            <person name="Banfield J.F."/>
        </authorList>
    </citation>
    <scope>NUCLEOTIDE SEQUENCE [LARGE SCALE GENOMIC DNA]</scope>
    <source>
        <strain evidence="2">CG17_big_fil_post_rev_8_21_14_2_50_48_46</strain>
    </source>
</reference>
<dbReference type="AlphaFoldDB" id="A0A2M7G2L6"/>
<evidence type="ECO:0000259" key="1">
    <source>
        <dbReference type="Pfam" id="PF01323"/>
    </source>
</evidence>
<proteinExistence type="predicted"/>
<sequence>MTAAPVKIAYFSDILCIWAYIHEVRMRALLHHFAEQVTISYHFMPLFASAHHKIQTGWADRGGFQGYGAHVYNTAQRYEHIHVDSRVWAEVAPRSSASVHNFIKALQLLEQAGEISAERQAAYKHRTPVEEAIWRLRLAFFHDARDISLRDTQLEIADSLGFSGEKIMALIHSGESLASFFLDLQLKDEMRVQGSPTLVLNQGRQILYGNVGYRVLEANIQELLTESGEQASWC</sequence>
<evidence type="ECO:0000313" key="2">
    <source>
        <dbReference type="EMBL" id="PIW15883.1"/>
    </source>
</evidence>
<dbReference type="PANTHER" id="PTHR13887">
    <property type="entry name" value="GLUTATHIONE S-TRANSFERASE KAPPA"/>
    <property type="match status" value="1"/>
</dbReference>
<dbReference type="Gene3D" id="3.40.30.10">
    <property type="entry name" value="Glutaredoxin"/>
    <property type="match status" value="1"/>
</dbReference>
<protein>
    <submittedName>
        <fullName evidence="2">Disulfide bond formation protein DsbA</fullName>
    </submittedName>
</protein>
<dbReference type="Pfam" id="PF01323">
    <property type="entry name" value="DSBA"/>
    <property type="match status" value="1"/>
</dbReference>
<gene>
    <name evidence="2" type="ORF">COW36_15550</name>
</gene>
<evidence type="ECO:0000313" key="3">
    <source>
        <dbReference type="Proteomes" id="UP000231019"/>
    </source>
</evidence>
<dbReference type="GO" id="GO:0016491">
    <property type="term" value="F:oxidoreductase activity"/>
    <property type="evidence" value="ECO:0007669"/>
    <property type="project" value="InterPro"/>
</dbReference>
<comment type="caution">
    <text evidence="2">The sequence shown here is derived from an EMBL/GenBank/DDBJ whole genome shotgun (WGS) entry which is preliminary data.</text>
</comment>
<feature type="domain" description="DSBA-like thioredoxin" evidence="1">
    <location>
        <begin position="8"/>
        <end position="220"/>
    </location>
</feature>
<accession>A0A2M7G2L6</accession>
<dbReference type="SUPFAM" id="SSF52833">
    <property type="entry name" value="Thioredoxin-like"/>
    <property type="match status" value="1"/>
</dbReference>
<name>A0A2M7G2L6_9BACT</name>
<dbReference type="InterPro" id="IPR001853">
    <property type="entry name" value="DSBA-like_thioredoxin_dom"/>
</dbReference>
<dbReference type="InterPro" id="IPR036249">
    <property type="entry name" value="Thioredoxin-like_sf"/>
</dbReference>